<evidence type="ECO:0000313" key="2">
    <source>
        <dbReference type="Proteomes" id="UP001157502"/>
    </source>
</evidence>
<organism evidence="1 2">
    <name type="scientific">Dallia pectoralis</name>
    <name type="common">Alaska blackfish</name>
    <dbReference type="NCBI Taxonomy" id="75939"/>
    <lineage>
        <taxon>Eukaryota</taxon>
        <taxon>Metazoa</taxon>
        <taxon>Chordata</taxon>
        <taxon>Craniata</taxon>
        <taxon>Vertebrata</taxon>
        <taxon>Euteleostomi</taxon>
        <taxon>Actinopterygii</taxon>
        <taxon>Neopterygii</taxon>
        <taxon>Teleostei</taxon>
        <taxon>Protacanthopterygii</taxon>
        <taxon>Esociformes</taxon>
        <taxon>Umbridae</taxon>
        <taxon>Dallia</taxon>
    </lineage>
</organism>
<protein>
    <submittedName>
        <fullName evidence="1">Uncharacterized protein</fullName>
    </submittedName>
</protein>
<comment type="caution">
    <text evidence="1">The sequence shown here is derived from an EMBL/GenBank/DDBJ whole genome shotgun (WGS) entry which is preliminary data.</text>
</comment>
<dbReference type="EMBL" id="CM055737">
    <property type="protein sequence ID" value="KAJ8005580.1"/>
    <property type="molecule type" value="Genomic_DNA"/>
</dbReference>
<accession>A0ACC2GPU4</accession>
<sequence>MILRAAISLTVAWRGACWPYRHRADAGLLCREALRAVSGCHYSPQWDPTPWGSTIPRPQPPPPPSPTTPPPLAFVCPRSVHLLALSTAKHDSFLKGEVVEAFQVGS</sequence>
<evidence type="ECO:0000313" key="1">
    <source>
        <dbReference type="EMBL" id="KAJ8005580.1"/>
    </source>
</evidence>
<proteinExistence type="predicted"/>
<reference evidence="1" key="1">
    <citation type="submission" date="2021-05" db="EMBL/GenBank/DDBJ databases">
        <authorList>
            <person name="Pan Q."/>
            <person name="Jouanno E."/>
            <person name="Zahm M."/>
            <person name="Klopp C."/>
            <person name="Cabau C."/>
            <person name="Louis A."/>
            <person name="Berthelot C."/>
            <person name="Parey E."/>
            <person name="Roest Crollius H."/>
            <person name="Montfort J."/>
            <person name="Robinson-Rechavi M."/>
            <person name="Bouchez O."/>
            <person name="Lampietro C."/>
            <person name="Lopez Roques C."/>
            <person name="Donnadieu C."/>
            <person name="Postlethwait J."/>
            <person name="Bobe J."/>
            <person name="Dillon D."/>
            <person name="Chandos A."/>
            <person name="von Hippel F."/>
            <person name="Guiguen Y."/>
        </authorList>
    </citation>
    <scope>NUCLEOTIDE SEQUENCE</scope>
    <source>
        <strain evidence="1">YG-Jan2019</strain>
    </source>
</reference>
<dbReference type="Proteomes" id="UP001157502">
    <property type="component" value="Chromosome 10"/>
</dbReference>
<keyword evidence="2" id="KW-1185">Reference proteome</keyword>
<name>A0ACC2GPU4_DALPE</name>
<gene>
    <name evidence="1" type="ORF">DPEC_G00119420</name>
</gene>